<evidence type="ECO:0000256" key="1">
    <source>
        <dbReference type="SAM" id="MobiDB-lite"/>
    </source>
</evidence>
<dbReference type="AlphaFoldDB" id="A0A4C1XSF4"/>
<dbReference type="Proteomes" id="UP000299102">
    <property type="component" value="Unassembled WGS sequence"/>
</dbReference>
<reference evidence="2 3" key="1">
    <citation type="journal article" date="2019" name="Commun. Biol.">
        <title>The bagworm genome reveals a unique fibroin gene that provides high tensile strength.</title>
        <authorList>
            <person name="Kono N."/>
            <person name="Nakamura H."/>
            <person name="Ohtoshi R."/>
            <person name="Tomita M."/>
            <person name="Numata K."/>
            <person name="Arakawa K."/>
        </authorList>
    </citation>
    <scope>NUCLEOTIDE SEQUENCE [LARGE SCALE GENOMIC DNA]</scope>
</reference>
<evidence type="ECO:0000313" key="2">
    <source>
        <dbReference type="EMBL" id="GBP65119.1"/>
    </source>
</evidence>
<proteinExistence type="predicted"/>
<keyword evidence="3" id="KW-1185">Reference proteome</keyword>
<feature type="region of interest" description="Disordered" evidence="1">
    <location>
        <begin position="82"/>
        <end position="129"/>
    </location>
</feature>
<accession>A0A4C1XSF4</accession>
<sequence>MHWKCDSNVVWVRAVTRIGKGMSRRFGHPERTKEGGLTKRMDRAKVIRNRRACVDGRMVWVTREVCNYFATWSSAVSAQPYGNQAVPSQKGKNGTLIVSSCPSRTEGRRQTQTDEDRRSQTQTDADRRRCAVAPPALSISTDHAVSQDPDFGPALDSDASLDLDHDSYIWYSGHTFDCNPDPTFVLDPSSVPCFGPGPAGDSVPIRFYSRAVRNSLPHPALNSDFGTSHNSDLDEAGSKDYIKGLLSIEQLTLYVTTYTHASFNKSPQITEFELGTAVLAASLSAKQAVPGRAELIPTSSG</sequence>
<feature type="compositionally biased region" description="Polar residues" evidence="1">
    <location>
        <begin position="82"/>
        <end position="103"/>
    </location>
</feature>
<feature type="compositionally biased region" description="Basic and acidic residues" evidence="1">
    <location>
        <begin position="105"/>
        <end position="129"/>
    </location>
</feature>
<protein>
    <submittedName>
        <fullName evidence="2">Uncharacterized protein</fullName>
    </submittedName>
</protein>
<evidence type="ECO:0000313" key="3">
    <source>
        <dbReference type="Proteomes" id="UP000299102"/>
    </source>
</evidence>
<organism evidence="2 3">
    <name type="scientific">Eumeta variegata</name>
    <name type="common">Bagworm moth</name>
    <name type="synonym">Eumeta japonica</name>
    <dbReference type="NCBI Taxonomy" id="151549"/>
    <lineage>
        <taxon>Eukaryota</taxon>
        <taxon>Metazoa</taxon>
        <taxon>Ecdysozoa</taxon>
        <taxon>Arthropoda</taxon>
        <taxon>Hexapoda</taxon>
        <taxon>Insecta</taxon>
        <taxon>Pterygota</taxon>
        <taxon>Neoptera</taxon>
        <taxon>Endopterygota</taxon>
        <taxon>Lepidoptera</taxon>
        <taxon>Glossata</taxon>
        <taxon>Ditrysia</taxon>
        <taxon>Tineoidea</taxon>
        <taxon>Psychidae</taxon>
        <taxon>Oiketicinae</taxon>
        <taxon>Eumeta</taxon>
    </lineage>
</organism>
<dbReference type="EMBL" id="BGZK01000919">
    <property type="protein sequence ID" value="GBP65119.1"/>
    <property type="molecule type" value="Genomic_DNA"/>
</dbReference>
<gene>
    <name evidence="2" type="ORF">EVAR_5265_1</name>
</gene>
<name>A0A4C1XSF4_EUMVA</name>
<dbReference type="OrthoDB" id="10070851at2759"/>
<comment type="caution">
    <text evidence="2">The sequence shown here is derived from an EMBL/GenBank/DDBJ whole genome shotgun (WGS) entry which is preliminary data.</text>
</comment>